<comment type="caution">
    <text evidence="1">The sequence shown here is derived from an EMBL/GenBank/DDBJ whole genome shotgun (WGS) entry which is preliminary data.</text>
</comment>
<sequence>MANPLLDKVHVLVESKDLPLPSFAIHTPKTREAVVTKRPMMADYFDVVFANSDIFFDTSIEYFTMISDTIFDSTFYAISRWHYKKEEGMITQPYPGLGSYDTFVFKPQTICSNKAKLQDLLSNLNYTLGVLGAENRLLYELKRLYPELKQENPVHRVRTVHIHDSNVRKPEWWNRVTGDDNSKNAVILDY</sequence>
<name>A0A1Y1XC53_9FUNG</name>
<evidence type="ECO:0000313" key="2">
    <source>
        <dbReference type="Proteomes" id="UP000193498"/>
    </source>
</evidence>
<organism evidence="1 2">
    <name type="scientific">Basidiobolus meristosporus CBS 931.73</name>
    <dbReference type="NCBI Taxonomy" id="1314790"/>
    <lineage>
        <taxon>Eukaryota</taxon>
        <taxon>Fungi</taxon>
        <taxon>Fungi incertae sedis</taxon>
        <taxon>Zoopagomycota</taxon>
        <taxon>Entomophthoromycotina</taxon>
        <taxon>Basidiobolomycetes</taxon>
        <taxon>Basidiobolales</taxon>
        <taxon>Basidiobolaceae</taxon>
        <taxon>Basidiobolus</taxon>
    </lineage>
</organism>
<gene>
    <name evidence="1" type="ORF">K493DRAFT_320274</name>
</gene>
<proteinExistence type="predicted"/>
<dbReference type="InParanoid" id="A0A1Y1XC53"/>
<dbReference type="Proteomes" id="UP000193498">
    <property type="component" value="Unassembled WGS sequence"/>
</dbReference>
<evidence type="ECO:0008006" key="3">
    <source>
        <dbReference type="Google" id="ProtNLM"/>
    </source>
</evidence>
<accession>A0A1Y1XC53</accession>
<protein>
    <recommendedName>
        <fullName evidence="3">Nucleotide-diphospho-sugar transferase domain-containing protein</fullName>
    </recommendedName>
</protein>
<dbReference type="AlphaFoldDB" id="A0A1Y1XC53"/>
<keyword evidence="2" id="KW-1185">Reference proteome</keyword>
<dbReference type="EMBL" id="MCFE01000644">
    <property type="protein sequence ID" value="ORX83305.1"/>
    <property type="molecule type" value="Genomic_DNA"/>
</dbReference>
<reference evidence="1 2" key="1">
    <citation type="submission" date="2016-07" db="EMBL/GenBank/DDBJ databases">
        <title>Pervasive Adenine N6-methylation of Active Genes in Fungi.</title>
        <authorList>
            <consortium name="DOE Joint Genome Institute"/>
            <person name="Mondo S.J."/>
            <person name="Dannebaum R.O."/>
            <person name="Kuo R.C."/>
            <person name="Labutti K."/>
            <person name="Haridas S."/>
            <person name="Kuo A."/>
            <person name="Salamov A."/>
            <person name="Ahrendt S.R."/>
            <person name="Lipzen A."/>
            <person name="Sullivan W."/>
            <person name="Andreopoulos W.B."/>
            <person name="Clum A."/>
            <person name="Lindquist E."/>
            <person name="Daum C."/>
            <person name="Ramamoorthy G.K."/>
            <person name="Gryganskyi A."/>
            <person name="Culley D."/>
            <person name="Magnuson J.K."/>
            <person name="James T.Y."/>
            <person name="O'Malley M.A."/>
            <person name="Stajich J.E."/>
            <person name="Spatafora J.W."/>
            <person name="Visel A."/>
            <person name="Grigoriev I.V."/>
        </authorList>
    </citation>
    <scope>NUCLEOTIDE SEQUENCE [LARGE SCALE GENOMIC DNA]</scope>
    <source>
        <strain evidence="1 2">CBS 931.73</strain>
    </source>
</reference>
<dbReference type="OrthoDB" id="2327265at2759"/>
<evidence type="ECO:0000313" key="1">
    <source>
        <dbReference type="EMBL" id="ORX83305.1"/>
    </source>
</evidence>